<evidence type="ECO:0000313" key="3">
    <source>
        <dbReference type="EMBL" id="OJD29335.1"/>
    </source>
</evidence>
<sequence>MPKEVRAPSHPHRVQPVTLPTQSSASSKESRGAAQWLPSDDERLMEARKSGLNWQPIAARHFPNKTPNACRKRHERLMERQNAQDLDGVRLEVLAREYMNVRKEMWSILAERVGEKWATVEAKCMERGLKNLQAAYRAGQRKERDNYDGDSGRGNYYEGDSGIGYSDAENEVEDYSSEAGPSHGGAGHQQPQPSPTGGGFHTNQRGGPSIQSMLSPEPHPGYHAPQS</sequence>
<accession>A0A1J9RLE7</accession>
<dbReference type="GeneID" id="31019836"/>
<feature type="region of interest" description="Disordered" evidence="1">
    <location>
        <begin position="137"/>
        <end position="227"/>
    </location>
</feature>
<dbReference type="InterPro" id="IPR001005">
    <property type="entry name" value="SANT/Myb"/>
</dbReference>
<feature type="compositionally biased region" description="Polar residues" evidence="1">
    <location>
        <begin position="18"/>
        <end position="27"/>
    </location>
</feature>
<dbReference type="EMBL" id="MNUE01000084">
    <property type="protein sequence ID" value="OJD29335.1"/>
    <property type="molecule type" value="Genomic_DNA"/>
</dbReference>
<organism evidence="3 4">
    <name type="scientific">Diplodia corticola</name>
    <dbReference type="NCBI Taxonomy" id="236234"/>
    <lineage>
        <taxon>Eukaryota</taxon>
        <taxon>Fungi</taxon>
        <taxon>Dikarya</taxon>
        <taxon>Ascomycota</taxon>
        <taxon>Pezizomycotina</taxon>
        <taxon>Dothideomycetes</taxon>
        <taxon>Dothideomycetes incertae sedis</taxon>
        <taxon>Botryosphaeriales</taxon>
        <taxon>Botryosphaeriaceae</taxon>
        <taxon>Diplodia</taxon>
    </lineage>
</organism>
<dbReference type="AlphaFoldDB" id="A0A1J9RLE7"/>
<gene>
    <name evidence="3" type="ORF">BKCO1_840008</name>
</gene>
<dbReference type="PROSITE" id="PS50090">
    <property type="entry name" value="MYB_LIKE"/>
    <property type="match status" value="1"/>
</dbReference>
<dbReference type="STRING" id="236234.A0A1J9RLE7"/>
<feature type="compositionally biased region" description="Polar residues" evidence="1">
    <location>
        <begin position="201"/>
        <end position="214"/>
    </location>
</feature>
<dbReference type="OrthoDB" id="4151352at2759"/>
<dbReference type="SUPFAM" id="SSF46689">
    <property type="entry name" value="Homeodomain-like"/>
    <property type="match status" value="1"/>
</dbReference>
<evidence type="ECO:0000256" key="1">
    <source>
        <dbReference type="SAM" id="MobiDB-lite"/>
    </source>
</evidence>
<reference evidence="3 4" key="1">
    <citation type="submission" date="2016-10" db="EMBL/GenBank/DDBJ databases">
        <title>Proteomics and genomics reveal pathogen-plant mechanisms compatible with a hemibiotrophic lifestyle of Diplodia corticola.</title>
        <authorList>
            <person name="Fernandes I."/>
            <person name="De Jonge R."/>
            <person name="Van De Peer Y."/>
            <person name="Devreese B."/>
            <person name="Alves A."/>
            <person name="Esteves A.C."/>
        </authorList>
    </citation>
    <scope>NUCLEOTIDE SEQUENCE [LARGE SCALE GENOMIC DNA]</scope>
    <source>
        <strain evidence="3 4">CBS 112549</strain>
    </source>
</reference>
<dbReference type="Proteomes" id="UP000183809">
    <property type="component" value="Unassembled WGS sequence"/>
</dbReference>
<dbReference type="Pfam" id="PF00249">
    <property type="entry name" value="Myb_DNA-binding"/>
    <property type="match status" value="1"/>
</dbReference>
<evidence type="ECO:0000313" key="4">
    <source>
        <dbReference type="Proteomes" id="UP000183809"/>
    </source>
</evidence>
<name>A0A1J9RLE7_9PEZI</name>
<dbReference type="CDD" id="cd00167">
    <property type="entry name" value="SANT"/>
    <property type="match status" value="1"/>
</dbReference>
<keyword evidence="4" id="KW-1185">Reference proteome</keyword>
<evidence type="ECO:0000259" key="2">
    <source>
        <dbReference type="PROSITE" id="PS50090"/>
    </source>
</evidence>
<comment type="caution">
    <text evidence="3">The sequence shown here is derived from an EMBL/GenBank/DDBJ whole genome shotgun (WGS) entry which is preliminary data.</text>
</comment>
<feature type="domain" description="Myb-like" evidence="2">
    <location>
        <begin position="28"/>
        <end position="78"/>
    </location>
</feature>
<proteinExistence type="predicted"/>
<feature type="region of interest" description="Disordered" evidence="1">
    <location>
        <begin position="1"/>
        <end position="41"/>
    </location>
</feature>
<dbReference type="InterPro" id="IPR009057">
    <property type="entry name" value="Homeodomain-like_sf"/>
</dbReference>
<feature type="compositionally biased region" description="Basic and acidic residues" evidence="1">
    <location>
        <begin position="140"/>
        <end position="151"/>
    </location>
</feature>
<dbReference type="RefSeq" id="XP_020125595.1">
    <property type="nucleotide sequence ID" value="XM_020279573.1"/>
</dbReference>
<dbReference type="Gene3D" id="1.10.10.60">
    <property type="entry name" value="Homeodomain-like"/>
    <property type="match status" value="1"/>
</dbReference>
<protein>
    <submittedName>
        <fullName evidence="3">Myb family transcription factor</fullName>
    </submittedName>
</protein>